<dbReference type="Proteomes" id="UP000054630">
    <property type="component" value="Unassembled WGS sequence"/>
</dbReference>
<protein>
    <submittedName>
        <fullName evidence="1">Uncharacterized protein</fullName>
    </submittedName>
</protein>
<gene>
    <name evidence="1" type="ORF">T07_633</name>
</gene>
<reference evidence="1 2" key="1">
    <citation type="submission" date="2015-01" db="EMBL/GenBank/DDBJ databases">
        <title>Evolution of Trichinella species and genotypes.</title>
        <authorList>
            <person name="Korhonen P.K."/>
            <person name="Edoardo P."/>
            <person name="Giuseppe L.R."/>
            <person name="Gasser R.B."/>
        </authorList>
    </citation>
    <scope>NUCLEOTIDE SEQUENCE [LARGE SCALE GENOMIC DNA]</scope>
    <source>
        <strain evidence="1">ISS37</strain>
    </source>
</reference>
<dbReference type="OrthoDB" id="10462595at2759"/>
<dbReference type="AlphaFoldDB" id="A0A0V0SL33"/>
<evidence type="ECO:0000313" key="2">
    <source>
        <dbReference type="Proteomes" id="UP000054630"/>
    </source>
</evidence>
<sequence length="63" mass="7433">MKLRKLKAECQTFQRQKTFHIASENAPKKFRTANTNTKLYDDSGLFSSLKLIKHWAISEYVRN</sequence>
<organism evidence="1 2">
    <name type="scientific">Trichinella nelsoni</name>
    <dbReference type="NCBI Taxonomy" id="6336"/>
    <lineage>
        <taxon>Eukaryota</taxon>
        <taxon>Metazoa</taxon>
        <taxon>Ecdysozoa</taxon>
        <taxon>Nematoda</taxon>
        <taxon>Enoplea</taxon>
        <taxon>Dorylaimia</taxon>
        <taxon>Trichinellida</taxon>
        <taxon>Trichinellidae</taxon>
        <taxon>Trichinella</taxon>
    </lineage>
</organism>
<name>A0A0V0SL33_9BILA</name>
<keyword evidence="2" id="KW-1185">Reference proteome</keyword>
<comment type="caution">
    <text evidence="1">The sequence shown here is derived from an EMBL/GenBank/DDBJ whole genome shotgun (WGS) entry which is preliminary data.</text>
</comment>
<evidence type="ECO:0000313" key="1">
    <source>
        <dbReference type="EMBL" id="KRX27600.1"/>
    </source>
</evidence>
<proteinExistence type="predicted"/>
<accession>A0A0V0SL33</accession>
<dbReference type="EMBL" id="JYDL01000003">
    <property type="protein sequence ID" value="KRX27600.1"/>
    <property type="molecule type" value="Genomic_DNA"/>
</dbReference>